<dbReference type="AlphaFoldDB" id="A0A0P9H913"/>
<evidence type="ECO:0000313" key="1">
    <source>
        <dbReference type="EMBL" id="KPV50499.1"/>
    </source>
</evidence>
<dbReference type="EMBL" id="LJCR01001360">
    <property type="protein sequence ID" value="KPV50499.1"/>
    <property type="molecule type" value="Genomic_DNA"/>
</dbReference>
<evidence type="ECO:0000313" key="2">
    <source>
        <dbReference type="Proteomes" id="UP000050509"/>
    </source>
</evidence>
<dbReference type="Proteomes" id="UP000050509">
    <property type="component" value="Unassembled WGS sequence"/>
</dbReference>
<keyword evidence="2" id="KW-1185">Reference proteome</keyword>
<reference evidence="1 2" key="1">
    <citation type="submission" date="2015-09" db="EMBL/GenBank/DDBJ databases">
        <title>Draft genome sequence of Kouleothrix aurantiaca JCM 19913.</title>
        <authorList>
            <person name="Hemp J."/>
        </authorList>
    </citation>
    <scope>NUCLEOTIDE SEQUENCE [LARGE SCALE GENOMIC DNA]</scope>
    <source>
        <strain evidence="1 2">COM-B</strain>
    </source>
</reference>
<name>A0A0P9H913_9CHLR</name>
<proteinExistence type="predicted"/>
<sequence length="82" mass="9816">MRGRQYSTGGALPERDLQELSDILAMRLYQKMGRRAYRLTRQDVAELIEPYTTDLITEDRSMVPWMVWDLLQEGMEIEYQMR</sequence>
<comment type="caution">
    <text evidence="1">The sequence shown here is derived from an EMBL/GenBank/DDBJ whole genome shotgun (WGS) entry which is preliminary data.</text>
</comment>
<organism evidence="1 2">
    <name type="scientific">Kouleothrix aurantiaca</name>
    <dbReference type="NCBI Taxonomy" id="186479"/>
    <lineage>
        <taxon>Bacteria</taxon>
        <taxon>Bacillati</taxon>
        <taxon>Chloroflexota</taxon>
        <taxon>Chloroflexia</taxon>
        <taxon>Chloroflexales</taxon>
        <taxon>Roseiflexineae</taxon>
        <taxon>Roseiflexaceae</taxon>
        <taxon>Kouleothrix</taxon>
    </lineage>
</organism>
<protein>
    <submittedName>
        <fullName evidence="1">Uncharacterized protein</fullName>
    </submittedName>
</protein>
<accession>A0A0P9H913</accession>
<gene>
    <name evidence="1" type="ORF">SE17_26600</name>
</gene>